<gene>
    <name evidence="1" type="ORF">GJJ30_16810</name>
</gene>
<dbReference type="AlphaFoldDB" id="A0A7K0EMM5"/>
<accession>A0A7K0EMM5</accession>
<protein>
    <submittedName>
        <fullName evidence="1">Uncharacterized protein</fullName>
    </submittedName>
</protein>
<dbReference type="EMBL" id="WJXZ01000009">
    <property type="protein sequence ID" value="MRS62962.1"/>
    <property type="molecule type" value="Genomic_DNA"/>
</dbReference>
<proteinExistence type="predicted"/>
<keyword evidence="2" id="KW-1185">Reference proteome</keyword>
<evidence type="ECO:0000313" key="1">
    <source>
        <dbReference type="EMBL" id="MRS62962.1"/>
    </source>
</evidence>
<dbReference type="OrthoDB" id="924261at2"/>
<reference evidence="1 2" key="1">
    <citation type="journal article" date="2018" name="Antonie Van Leeuwenhoek">
        <title>Larkinella terrae sp. nov., isolated from soil on Jeju Island, South Korea.</title>
        <authorList>
            <person name="Ten L.N."/>
            <person name="Jeon J."/>
            <person name="Park S.J."/>
            <person name="Park S."/>
            <person name="Lee S.Y."/>
            <person name="Kim M.K."/>
            <person name="Jung H.Y."/>
        </authorList>
    </citation>
    <scope>NUCLEOTIDE SEQUENCE [LARGE SCALE GENOMIC DNA]</scope>
    <source>
        <strain evidence="1 2">KCTC 52001</strain>
    </source>
</reference>
<dbReference type="Proteomes" id="UP000441754">
    <property type="component" value="Unassembled WGS sequence"/>
</dbReference>
<evidence type="ECO:0000313" key="2">
    <source>
        <dbReference type="Proteomes" id="UP000441754"/>
    </source>
</evidence>
<comment type="caution">
    <text evidence="1">The sequence shown here is derived from an EMBL/GenBank/DDBJ whole genome shotgun (WGS) entry which is preliminary data.</text>
</comment>
<name>A0A7K0EMM5_9BACT</name>
<sequence>MTLRNKLEGVGTINNHSATFTASAGLAYLLGDRFIVEATLGEVHAGRNFSSSEVNLSSWNSGLSATLQPAFTINYVFN</sequence>
<organism evidence="1 2">
    <name type="scientific">Larkinella terrae</name>
    <dbReference type="NCBI Taxonomy" id="2025311"/>
    <lineage>
        <taxon>Bacteria</taxon>
        <taxon>Pseudomonadati</taxon>
        <taxon>Bacteroidota</taxon>
        <taxon>Cytophagia</taxon>
        <taxon>Cytophagales</taxon>
        <taxon>Spirosomataceae</taxon>
        <taxon>Larkinella</taxon>
    </lineage>
</organism>
<dbReference type="RefSeq" id="WP_154176321.1">
    <property type="nucleotide sequence ID" value="NZ_WJXZ01000009.1"/>
</dbReference>